<dbReference type="GO" id="GO:0046872">
    <property type="term" value="F:metal ion binding"/>
    <property type="evidence" value="ECO:0007669"/>
    <property type="project" value="UniProtKB-KW"/>
</dbReference>
<dbReference type="PROSITE" id="PS51918">
    <property type="entry name" value="RADICAL_SAM"/>
    <property type="match status" value="1"/>
</dbReference>
<comment type="cofactor">
    <cofactor evidence="1">
        <name>[4Fe-4S] cluster</name>
        <dbReference type="ChEBI" id="CHEBI:49883"/>
    </cofactor>
</comment>
<dbReference type="RefSeq" id="WP_147737590.1">
    <property type="nucleotide sequence ID" value="NZ_SAXX01000025.1"/>
</dbReference>
<dbReference type="SFLD" id="SFLDG01067">
    <property type="entry name" value="SPASM/twitch_domain_containing"/>
    <property type="match status" value="1"/>
</dbReference>
<evidence type="ECO:0000313" key="7">
    <source>
        <dbReference type="EMBL" id="TXJ29979.1"/>
    </source>
</evidence>
<dbReference type="SUPFAM" id="SSF102114">
    <property type="entry name" value="Radical SAM enzymes"/>
    <property type="match status" value="1"/>
</dbReference>
<accession>A0A5C8DVZ0</accession>
<dbReference type="EMBL" id="SAXX01000025">
    <property type="protein sequence ID" value="TXJ29979.1"/>
    <property type="molecule type" value="Genomic_DNA"/>
</dbReference>
<dbReference type="SFLD" id="SFLDS00029">
    <property type="entry name" value="Radical_SAM"/>
    <property type="match status" value="1"/>
</dbReference>
<dbReference type="Pfam" id="PF04055">
    <property type="entry name" value="Radical_SAM"/>
    <property type="match status" value="1"/>
</dbReference>
<evidence type="ECO:0000256" key="5">
    <source>
        <dbReference type="ARBA" id="ARBA00023014"/>
    </source>
</evidence>
<organism evidence="7 8">
    <name type="scientific">Brachyspira aalborgi</name>
    <dbReference type="NCBI Taxonomy" id="29522"/>
    <lineage>
        <taxon>Bacteria</taxon>
        <taxon>Pseudomonadati</taxon>
        <taxon>Spirochaetota</taxon>
        <taxon>Spirochaetia</taxon>
        <taxon>Brachyspirales</taxon>
        <taxon>Brachyspiraceae</taxon>
        <taxon>Brachyspira</taxon>
    </lineage>
</organism>
<dbReference type="InterPro" id="IPR007197">
    <property type="entry name" value="rSAM"/>
</dbReference>
<dbReference type="GO" id="GO:0051536">
    <property type="term" value="F:iron-sulfur cluster binding"/>
    <property type="evidence" value="ECO:0007669"/>
    <property type="project" value="UniProtKB-KW"/>
</dbReference>
<protein>
    <submittedName>
        <fullName evidence="7">Radical SAM protein</fullName>
    </submittedName>
</protein>
<evidence type="ECO:0000259" key="6">
    <source>
        <dbReference type="PROSITE" id="PS51918"/>
    </source>
</evidence>
<dbReference type="GO" id="GO:0016491">
    <property type="term" value="F:oxidoreductase activity"/>
    <property type="evidence" value="ECO:0007669"/>
    <property type="project" value="InterPro"/>
</dbReference>
<dbReference type="PANTHER" id="PTHR43273">
    <property type="entry name" value="ANAEROBIC SULFATASE-MATURATING ENZYME HOMOLOG ASLB-RELATED"/>
    <property type="match status" value="1"/>
</dbReference>
<dbReference type="InterPro" id="IPR058240">
    <property type="entry name" value="rSAM_sf"/>
</dbReference>
<dbReference type="AlphaFoldDB" id="A0A5C8DVZ0"/>
<proteinExistence type="predicted"/>
<keyword evidence="2" id="KW-0949">S-adenosyl-L-methionine</keyword>
<dbReference type="CDD" id="cd01335">
    <property type="entry name" value="Radical_SAM"/>
    <property type="match status" value="1"/>
</dbReference>
<dbReference type="PANTHER" id="PTHR43273:SF8">
    <property type="entry name" value="RADICAL SAM DOMAIN PROTEIN"/>
    <property type="match status" value="1"/>
</dbReference>
<reference evidence="7 8" key="1">
    <citation type="journal article" date="1992" name="Lakartidningen">
        <title>[Penicillin V and not amoxicillin is the first choice preparation in acute otitis].</title>
        <authorList>
            <person name="Kamme C."/>
            <person name="Lundgren K."/>
            <person name="Prellner K."/>
        </authorList>
    </citation>
    <scope>NUCLEOTIDE SEQUENCE [LARGE SCALE GENOMIC DNA]</scope>
    <source>
        <strain evidence="7 8">PC5538III-lc</strain>
    </source>
</reference>
<dbReference type="InterPro" id="IPR013785">
    <property type="entry name" value="Aldolase_TIM"/>
</dbReference>
<evidence type="ECO:0000256" key="2">
    <source>
        <dbReference type="ARBA" id="ARBA00022691"/>
    </source>
</evidence>
<keyword evidence="4" id="KW-0408">Iron</keyword>
<gene>
    <name evidence="7" type="ORF">EPJ69_12145</name>
</gene>
<evidence type="ECO:0000313" key="8">
    <source>
        <dbReference type="Proteomes" id="UP000324707"/>
    </source>
</evidence>
<evidence type="ECO:0000256" key="1">
    <source>
        <dbReference type="ARBA" id="ARBA00001966"/>
    </source>
</evidence>
<dbReference type="Proteomes" id="UP000324707">
    <property type="component" value="Unassembled WGS sequence"/>
</dbReference>
<sequence length="366" mass="43017">MLQKNITFYDDKKILNLILKVNGSYCNIDCDYCFEKNKSLDCNMQITSEYLLNLLNNIEGKIVVTFHGGEPLTIGKDKFISLLETIKPFYPHKIMYIYLQTNGLLLDKEWIYILFEKYKNLNIEISLSLDGTYCMNSLRTDYNKKNTYKDVINAYELLRENNISAGMLSVISKNSLPFYKEYIEIIESIKNLRFVKINPLFNMINNHLTSDSITPTEFSNFIIDITKLYIKKKLYKRVAIEPILSIFQKINNIESKYCNYNTNKCYQFISLYPNNIISPCDCFSTDDFRINNDINLILNENISHSIFNDDKIIKNILEDCKKCDIFCLCSGGCISQRYYLYKNKSLYQDYCKSKIILFSFAKDFKE</sequence>
<feature type="domain" description="Radical SAM core" evidence="6">
    <location>
        <begin position="9"/>
        <end position="249"/>
    </location>
</feature>
<evidence type="ECO:0000256" key="4">
    <source>
        <dbReference type="ARBA" id="ARBA00023004"/>
    </source>
</evidence>
<comment type="caution">
    <text evidence="7">The sequence shown here is derived from an EMBL/GenBank/DDBJ whole genome shotgun (WGS) entry which is preliminary data.</text>
</comment>
<dbReference type="SFLD" id="SFLDG01072">
    <property type="entry name" value="dehydrogenase_like"/>
    <property type="match status" value="1"/>
</dbReference>
<dbReference type="InterPro" id="IPR023867">
    <property type="entry name" value="Sulphatase_maturase_rSAM"/>
</dbReference>
<keyword evidence="3" id="KW-0479">Metal-binding</keyword>
<keyword evidence="5" id="KW-0411">Iron-sulfur</keyword>
<name>A0A5C8DVZ0_9SPIR</name>
<dbReference type="Gene3D" id="3.20.20.70">
    <property type="entry name" value="Aldolase class I"/>
    <property type="match status" value="1"/>
</dbReference>
<evidence type="ECO:0000256" key="3">
    <source>
        <dbReference type="ARBA" id="ARBA00022723"/>
    </source>
</evidence>
<dbReference type="SFLD" id="SFLDG01386">
    <property type="entry name" value="main_SPASM_domain-containing"/>
    <property type="match status" value="1"/>
</dbReference>